<evidence type="ECO:0000313" key="5">
    <source>
        <dbReference type="Proteomes" id="UP000010931"/>
    </source>
</evidence>
<evidence type="ECO:0000256" key="1">
    <source>
        <dbReference type="SAM" id="MobiDB-lite"/>
    </source>
</evidence>
<dbReference type="Proteomes" id="UP000010931">
    <property type="component" value="Unassembled WGS sequence"/>
</dbReference>
<keyword evidence="2" id="KW-0472">Membrane</keyword>
<proteinExistence type="predicted"/>
<keyword evidence="2" id="KW-0812">Transmembrane</keyword>
<evidence type="ECO:0000256" key="2">
    <source>
        <dbReference type="SAM" id="Phobius"/>
    </source>
</evidence>
<dbReference type="EMBL" id="AEJB01000045">
    <property type="protein sequence ID" value="ELP70696.1"/>
    <property type="molecule type" value="Genomic_DNA"/>
</dbReference>
<feature type="region of interest" description="Disordered" evidence="1">
    <location>
        <begin position="119"/>
        <end position="162"/>
    </location>
</feature>
<comment type="caution">
    <text evidence="4">The sequence shown here is derived from an EMBL/GenBank/DDBJ whole genome shotgun (WGS) entry which is preliminary data.</text>
</comment>
<sequence>MGSMRLTLCSGAVVAAALTPLPVAYAADGGISVTPASPAPGSDVQLVVRGCTGRTGTATSEAFVADVLLARQGEDGALVGESRVRSTLGQGTYDVTVGCDGRHGQVKGTIAVAVTNEGADAGAGERQPSYAEPSRATSTAASPFAPVPAGGGGAAKELAADARGTGPGTGQAVVGLVLAGVAAVVVAVRGFRRGRGTD</sequence>
<keyword evidence="3" id="KW-0732">Signal</keyword>
<dbReference type="GeneID" id="97403381"/>
<evidence type="ECO:0000313" key="4">
    <source>
        <dbReference type="EMBL" id="ELP70696.1"/>
    </source>
</evidence>
<feature type="transmembrane region" description="Helical" evidence="2">
    <location>
        <begin position="172"/>
        <end position="191"/>
    </location>
</feature>
<accession>L7FI15</accession>
<evidence type="ECO:0008006" key="6">
    <source>
        <dbReference type="Google" id="ProtNLM"/>
    </source>
</evidence>
<protein>
    <recommendedName>
        <fullName evidence="6">Secreted protein</fullName>
    </recommendedName>
</protein>
<keyword evidence="2" id="KW-1133">Transmembrane helix</keyword>
<feature type="chain" id="PRO_5003973595" description="Secreted protein" evidence="3">
    <location>
        <begin position="27"/>
        <end position="198"/>
    </location>
</feature>
<dbReference type="PATRIC" id="fig|698760.3.peg.666"/>
<gene>
    <name evidence="4" type="ORF">STRTUCAR8_04268</name>
</gene>
<dbReference type="RefSeq" id="WP_006374008.1">
    <property type="nucleotide sequence ID" value="NZ_AEJB01000045.1"/>
</dbReference>
<feature type="signal peptide" evidence="3">
    <location>
        <begin position="1"/>
        <end position="26"/>
    </location>
</feature>
<dbReference type="STRING" id="85558.T45_04234"/>
<evidence type="ECO:0000256" key="3">
    <source>
        <dbReference type="SAM" id="SignalP"/>
    </source>
</evidence>
<organism evidence="4 5">
    <name type="scientific">Streptomyces turgidiscabies (strain Car8)</name>
    <dbReference type="NCBI Taxonomy" id="698760"/>
    <lineage>
        <taxon>Bacteria</taxon>
        <taxon>Bacillati</taxon>
        <taxon>Actinomycetota</taxon>
        <taxon>Actinomycetes</taxon>
        <taxon>Kitasatosporales</taxon>
        <taxon>Streptomycetaceae</taxon>
        <taxon>Streptomyces</taxon>
    </lineage>
</organism>
<name>L7FI15_STRT8</name>
<reference evidence="4 5" key="1">
    <citation type="journal article" date="2011" name="Plasmid">
        <title>Streptomyces turgidiscabies Car8 contains a modular pathogenicity island that shares virulence genes with other actinobacterial plant pathogens.</title>
        <authorList>
            <person name="Huguet-Tapia J.C."/>
            <person name="Badger J.H."/>
            <person name="Loria R."/>
            <person name="Pettis G.S."/>
        </authorList>
    </citation>
    <scope>NUCLEOTIDE SEQUENCE [LARGE SCALE GENOMIC DNA]</scope>
    <source>
        <strain evidence="4 5">Car8</strain>
    </source>
</reference>
<keyword evidence="5" id="KW-1185">Reference proteome</keyword>
<dbReference type="AlphaFoldDB" id="L7FI15"/>